<evidence type="ECO:0000313" key="7">
    <source>
        <dbReference type="EMBL" id="KAJ4153346.1"/>
    </source>
</evidence>
<dbReference type="KEGG" id="amus:LMH87_009836"/>
<keyword evidence="2 4" id="KW-0371">Homeobox</keyword>
<dbReference type="CDD" id="cd00086">
    <property type="entry name" value="homeodomain"/>
    <property type="match status" value="1"/>
</dbReference>
<dbReference type="GO" id="GO:0006355">
    <property type="term" value="P:regulation of DNA-templated transcription"/>
    <property type="evidence" value="ECO:0007669"/>
    <property type="project" value="InterPro"/>
</dbReference>
<sequence length="399" mass="45041">MAQSPPRHQPQFSRPDQFPSTGSKMAMIAVPTPPPSSAFQNGRWGARSSDYATPRADPNPVALPSIRQAIPEIHLATNTDRQGRPSHPSKHTQGWTDSAPTGHSEYIHSPTSKRRRISNDLETESLRSHQVPRLYPSPERPASSNISPSFQRPPTAEDSWRSQAPAHYKSSMSASPEFANREHRPSLHSLPLPPGLERGRDGQYADDYVARQRMEEYHAGHSSRSPVFNSRPYDNGNRFRHPMSAGPVRSEERSPFAPSRYFMPQHDVARYNEGMMGIGGETKQRKRRGNLPKETTDKLRSWFVAHLQHPYPTEDEKQDLMRVTGLQMNQISNWFINARRRQLPTMINNARAENDAMHNRVGVDRASIGSADMDVTGLDCESTYDASPRMHSVGDLQRD</sequence>
<dbReference type="InterPro" id="IPR001356">
    <property type="entry name" value="HD"/>
</dbReference>
<feature type="compositionally biased region" description="Polar residues" evidence="5">
    <location>
        <begin position="91"/>
        <end position="101"/>
    </location>
</feature>
<dbReference type="InterPro" id="IPR009057">
    <property type="entry name" value="Homeodomain-like_sf"/>
</dbReference>
<keyword evidence="8" id="KW-1185">Reference proteome</keyword>
<reference evidence="7" key="1">
    <citation type="journal article" date="2023" name="Access Microbiol">
        <title>De-novo genome assembly for Akanthomyces muscarius, a biocontrol agent of insect agricultural pests.</title>
        <authorList>
            <person name="Erdos Z."/>
            <person name="Studholme D.J."/>
            <person name="Raymond B."/>
            <person name="Sharma M."/>
        </authorList>
    </citation>
    <scope>NUCLEOTIDE SEQUENCE</scope>
    <source>
        <strain evidence="7">Ve6</strain>
    </source>
</reference>
<dbReference type="Gene3D" id="1.10.10.60">
    <property type="entry name" value="Homeodomain-like"/>
    <property type="match status" value="1"/>
</dbReference>
<evidence type="ECO:0000256" key="5">
    <source>
        <dbReference type="SAM" id="MobiDB-lite"/>
    </source>
</evidence>
<dbReference type="RefSeq" id="XP_056054004.1">
    <property type="nucleotide sequence ID" value="XM_056196902.1"/>
</dbReference>
<dbReference type="InterPro" id="IPR050224">
    <property type="entry name" value="TALE_homeobox"/>
</dbReference>
<feature type="DNA-binding region" description="Homeobox" evidence="4">
    <location>
        <begin position="284"/>
        <end position="346"/>
    </location>
</feature>
<evidence type="ECO:0000256" key="1">
    <source>
        <dbReference type="ARBA" id="ARBA00023125"/>
    </source>
</evidence>
<dbReference type="EMBL" id="JAJHUN010000008">
    <property type="protein sequence ID" value="KAJ4153346.1"/>
    <property type="molecule type" value="Genomic_DNA"/>
</dbReference>
<dbReference type="Proteomes" id="UP001144673">
    <property type="component" value="Chromosome 5"/>
</dbReference>
<feature type="domain" description="Homeobox" evidence="6">
    <location>
        <begin position="282"/>
        <end position="345"/>
    </location>
</feature>
<feature type="region of interest" description="Disordered" evidence="5">
    <location>
        <begin position="1"/>
        <end position="200"/>
    </location>
</feature>
<dbReference type="PANTHER" id="PTHR11850">
    <property type="entry name" value="HOMEOBOX PROTEIN TRANSCRIPTION FACTORS"/>
    <property type="match status" value="1"/>
</dbReference>
<keyword evidence="1 4" id="KW-0238">DNA-binding</keyword>
<evidence type="ECO:0000256" key="4">
    <source>
        <dbReference type="PROSITE-ProRule" id="PRU00108"/>
    </source>
</evidence>
<accession>A0A9W8QCM9</accession>
<dbReference type="InterPro" id="IPR008422">
    <property type="entry name" value="KN_HD"/>
</dbReference>
<evidence type="ECO:0000256" key="2">
    <source>
        <dbReference type="ARBA" id="ARBA00023155"/>
    </source>
</evidence>
<organism evidence="7 8">
    <name type="scientific">Akanthomyces muscarius</name>
    <name type="common">Entomopathogenic fungus</name>
    <name type="synonym">Lecanicillium muscarium</name>
    <dbReference type="NCBI Taxonomy" id="2231603"/>
    <lineage>
        <taxon>Eukaryota</taxon>
        <taxon>Fungi</taxon>
        <taxon>Dikarya</taxon>
        <taxon>Ascomycota</taxon>
        <taxon>Pezizomycotina</taxon>
        <taxon>Sordariomycetes</taxon>
        <taxon>Hypocreomycetidae</taxon>
        <taxon>Hypocreales</taxon>
        <taxon>Cordycipitaceae</taxon>
        <taxon>Akanthomyces</taxon>
    </lineage>
</organism>
<evidence type="ECO:0000259" key="6">
    <source>
        <dbReference type="PROSITE" id="PS50071"/>
    </source>
</evidence>
<evidence type="ECO:0000313" key="8">
    <source>
        <dbReference type="Proteomes" id="UP001144673"/>
    </source>
</evidence>
<dbReference type="SUPFAM" id="SSF46689">
    <property type="entry name" value="Homeodomain-like"/>
    <property type="match status" value="1"/>
</dbReference>
<name>A0A9W8QCM9_AKAMU</name>
<feature type="compositionally biased region" description="Polar residues" evidence="5">
    <location>
        <begin position="10"/>
        <end position="23"/>
    </location>
</feature>
<proteinExistence type="predicted"/>
<dbReference type="GO" id="GO:0005634">
    <property type="term" value="C:nucleus"/>
    <property type="evidence" value="ECO:0007669"/>
    <property type="project" value="UniProtKB-SubCell"/>
</dbReference>
<comment type="caution">
    <text evidence="7">The sequence shown here is derived from an EMBL/GenBank/DDBJ whole genome shotgun (WGS) entry which is preliminary data.</text>
</comment>
<keyword evidence="3 4" id="KW-0539">Nucleus</keyword>
<dbReference type="AlphaFoldDB" id="A0A9W8QCM9"/>
<dbReference type="GeneID" id="80896995"/>
<evidence type="ECO:0000256" key="3">
    <source>
        <dbReference type="ARBA" id="ARBA00023242"/>
    </source>
</evidence>
<gene>
    <name evidence="7" type="ORF">LMH87_009836</name>
</gene>
<dbReference type="GO" id="GO:0003677">
    <property type="term" value="F:DNA binding"/>
    <property type="evidence" value="ECO:0007669"/>
    <property type="project" value="UniProtKB-UniRule"/>
</dbReference>
<feature type="compositionally biased region" description="Polar residues" evidence="5">
    <location>
        <begin position="142"/>
        <end position="152"/>
    </location>
</feature>
<dbReference type="PROSITE" id="PS50071">
    <property type="entry name" value="HOMEOBOX_2"/>
    <property type="match status" value="1"/>
</dbReference>
<dbReference type="SMART" id="SM00389">
    <property type="entry name" value="HOX"/>
    <property type="match status" value="1"/>
</dbReference>
<dbReference type="Pfam" id="PF05920">
    <property type="entry name" value="Homeobox_KN"/>
    <property type="match status" value="1"/>
</dbReference>
<protein>
    <recommendedName>
        <fullName evidence="6">Homeobox domain-containing protein</fullName>
    </recommendedName>
</protein>
<comment type="subcellular location">
    <subcellularLocation>
        <location evidence="4">Nucleus</location>
    </subcellularLocation>
</comment>